<accession>A0A0G4LME3</accession>
<dbReference type="Gene3D" id="1.10.287.1060">
    <property type="entry name" value="ESAT-6-like"/>
    <property type="match status" value="2"/>
</dbReference>
<dbReference type="InterPro" id="IPR005024">
    <property type="entry name" value="Snf7_fam"/>
</dbReference>
<dbReference type="GO" id="GO:0032511">
    <property type="term" value="P:late endosome to vacuole transport via multivesicular body sorting pathway"/>
    <property type="evidence" value="ECO:0007669"/>
    <property type="project" value="TreeGrafter"/>
</dbReference>
<sequence>MASWMSWWGGGSNQKQKQAKVKETVLAMKSHVDMLQKKETHLQQQIDQLEADAKAVVGKNRNEALRILKRKNLKQKEYDQTYAARMAMETQQSALDMANLNQEQYRQTKAINEAMKQIGAGISAEPFGTGDAFEMNRYWIPRLDIHKSIIVQQLPYFLGPEATVRAYTNEGEDGFLITTPGPCLTDYPAQLHPRSTQALSPIIMASWMSWWGGGSNQKQKQAKVKETVLAMKSHVDMLQKKETHLQQQIDQLEADAKAVVGKNRNEALRILKRKNLKQKEYDQTYAARMAMETQQSALDMANLNQEQYRQTKAINEAMKQIGAGISVEKVDDMMESIREQSAMNDEISQAMAAPAGQLEDEDLEAELEALQEAQLDEAMLNTGSVPVSDKIKDLPSAANGELKGKAVPQESEEEAELRKLQAEMAM</sequence>
<reference evidence="7 8" key="1">
    <citation type="submission" date="2015-05" db="EMBL/GenBank/DDBJ databases">
        <authorList>
            <person name="Wang D.B."/>
            <person name="Wang M."/>
        </authorList>
    </citation>
    <scope>NUCLEOTIDE SEQUENCE [LARGE SCALE GENOMIC DNA]</scope>
    <source>
        <strain evidence="7">VL1</strain>
    </source>
</reference>
<protein>
    <recommendedName>
        <fullName evidence="4">Vacuolar-sorting protein SNF7</fullName>
    </recommendedName>
    <alternativeName>
        <fullName evidence="5">Vacuolar protein-sorting-associated protein 32</fullName>
    </alternativeName>
</protein>
<gene>
    <name evidence="7" type="ORF">BN1708_013637</name>
</gene>
<feature type="region of interest" description="Disordered" evidence="6">
    <location>
        <begin position="381"/>
        <end position="426"/>
    </location>
</feature>
<evidence type="ECO:0000313" key="8">
    <source>
        <dbReference type="Proteomes" id="UP000044602"/>
    </source>
</evidence>
<dbReference type="Pfam" id="PF03357">
    <property type="entry name" value="Snf7"/>
    <property type="match status" value="2"/>
</dbReference>
<evidence type="ECO:0000256" key="5">
    <source>
        <dbReference type="ARBA" id="ARBA00042586"/>
    </source>
</evidence>
<evidence type="ECO:0000256" key="6">
    <source>
        <dbReference type="SAM" id="MobiDB-lite"/>
    </source>
</evidence>
<name>A0A0G4LME3_VERLO</name>
<dbReference type="PANTHER" id="PTHR22761">
    <property type="entry name" value="CHARGED MULTIVESICULAR BODY PROTEIN"/>
    <property type="match status" value="1"/>
</dbReference>
<dbReference type="Proteomes" id="UP000044602">
    <property type="component" value="Unassembled WGS sequence"/>
</dbReference>
<dbReference type="AlphaFoldDB" id="A0A0G4LME3"/>
<evidence type="ECO:0000256" key="3">
    <source>
        <dbReference type="ARBA" id="ARBA00022753"/>
    </source>
</evidence>
<evidence type="ECO:0000256" key="1">
    <source>
        <dbReference type="ARBA" id="ARBA00004177"/>
    </source>
</evidence>
<comment type="subcellular location">
    <subcellularLocation>
        <location evidence="1">Endosome</location>
    </subcellularLocation>
</comment>
<proteinExistence type="inferred from homology"/>
<dbReference type="STRING" id="100787.A0A0G4LME3"/>
<dbReference type="EMBL" id="CVQH01015335">
    <property type="protein sequence ID" value="CRK23168.1"/>
    <property type="molecule type" value="Genomic_DNA"/>
</dbReference>
<keyword evidence="3" id="KW-0967">Endosome</keyword>
<dbReference type="GO" id="GO:0005771">
    <property type="term" value="C:multivesicular body"/>
    <property type="evidence" value="ECO:0007669"/>
    <property type="project" value="TreeGrafter"/>
</dbReference>
<keyword evidence="8" id="KW-1185">Reference proteome</keyword>
<dbReference type="GO" id="GO:0000815">
    <property type="term" value="C:ESCRT III complex"/>
    <property type="evidence" value="ECO:0007669"/>
    <property type="project" value="TreeGrafter"/>
</dbReference>
<organism evidence="7 8">
    <name type="scientific">Verticillium longisporum</name>
    <name type="common">Verticillium dahliae var. longisporum</name>
    <dbReference type="NCBI Taxonomy" id="100787"/>
    <lineage>
        <taxon>Eukaryota</taxon>
        <taxon>Fungi</taxon>
        <taxon>Dikarya</taxon>
        <taxon>Ascomycota</taxon>
        <taxon>Pezizomycotina</taxon>
        <taxon>Sordariomycetes</taxon>
        <taxon>Hypocreomycetidae</taxon>
        <taxon>Glomerellales</taxon>
        <taxon>Plectosphaerellaceae</taxon>
        <taxon>Verticillium</taxon>
    </lineage>
</organism>
<comment type="similarity">
    <text evidence="2">Belongs to the SNF7 family.</text>
</comment>
<evidence type="ECO:0000256" key="4">
    <source>
        <dbReference type="ARBA" id="ARBA00040017"/>
    </source>
</evidence>
<dbReference type="GO" id="GO:0006900">
    <property type="term" value="P:vesicle budding from membrane"/>
    <property type="evidence" value="ECO:0007669"/>
    <property type="project" value="TreeGrafter"/>
</dbReference>
<feature type="compositionally biased region" description="Basic and acidic residues" evidence="6">
    <location>
        <begin position="416"/>
        <end position="426"/>
    </location>
</feature>
<dbReference type="PANTHER" id="PTHR22761:SF10">
    <property type="entry name" value="GH13992P"/>
    <property type="match status" value="1"/>
</dbReference>
<evidence type="ECO:0000313" key="7">
    <source>
        <dbReference type="EMBL" id="CRK23168.1"/>
    </source>
</evidence>
<dbReference type="GO" id="GO:0009898">
    <property type="term" value="C:cytoplasmic side of plasma membrane"/>
    <property type="evidence" value="ECO:0007669"/>
    <property type="project" value="TreeGrafter"/>
</dbReference>
<evidence type="ECO:0000256" key="2">
    <source>
        <dbReference type="ARBA" id="ARBA00006190"/>
    </source>
</evidence>